<dbReference type="STRING" id="1307761.L21SP2_2279"/>
<evidence type="ECO:0000313" key="2">
    <source>
        <dbReference type="EMBL" id="AHC15638.1"/>
    </source>
</evidence>
<dbReference type="Pfam" id="PF13683">
    <property type="entry name" value="rve_3"/>
    <property type="match status" value="1"/>
</dbReference>
<keyword evidence="3" id="KW-1185">Reference proteome</keyword>
<evidence type="ECO:0000259" key="1">
    <source>
        <dbReference type="Pfam" id="PF13683"/>
    </source>
</evidence>
<dbReference type="KEGG" id="slr:L21SP2_2279"/>
<dbReference type="SUPFAM" id="SSF53098">
    <property type="entry name" value="Ribonuclease H-like"/>
    <property type="match status" value="1"/>
</dbReference>
<dbReference type="AlphaFoldDB" id="V5WIM7"/>
<dbReference type="InterPro" id="IPR036397">
    <property type="entry name" value="RNaseH_sf"/>
</dbReference>
<protein>
    <submittedName>
        <fullName evidence="2">Mobile element protein</fullName>
    </submittedName>
</protein>
<feature type="domain" description="Integrase catalytic" evidence="1">
    <location>
        <begin position="3"/>
        <end position="68"/>
    </location>
</feature>
<dbReference type="InterPro" id="IPR012337">
    <property type="entry name" value="RNaseH-like_sf"/>
</dbReference>
<sequence length="124" mass="14814">MLQINMTYNRPRVSNENPFIESFFGSMKGHVKYPRHFEGIEHSRTWFADFIDWYNNRHQHSGIGYVTPAQRHGGEDVVILRQRQKCLNKACEKFPERFVRGTRNLLNDRQVILHKQEKKEQEVA</sequence>
<dbReference type="GO" id="GO:0015074">
    <property type="term" value="P:DNA integration"/>
    <property type="evidence" value="ECO:0007669"/>
    <property type="project" value="InterPro"/>
</dbReference>
<dbReference type="GO" id="GO:0003676">
    <property type="term" value="F:nucleic acid binding"/>
    <property type="evidence" value="ECO:0007669"/>
    <property type="project" value="InterPro"/>
</dbReference>
<dbReference type="Gene3D" id="3.30.420.10">
    <property type="entry name" value="Ribonuclease H-like superfamily/Ribonuclease H"/>
    <property type="match status" value="1"/>
</dbReference>
<organism evidence="2 3">
    <name type="scientific">Salinispira pacifica</name>
    <dbReference type="NCBI Taxonomy" id="1307761"/>
    <lineage>
        <taxon>Bacteria</taxon>
        <taxon>Pseudomonadati</taxon>
        <taxon>Spirochaetota</taxon>
        <taxon>Spirochaetia</taxon>
        <taxon>Spirochaetales</taxon>
        <taxon>Spirochaetaceae</taxon>
        <taxon>Salinispira</taxon>
    </lineage>
</organism>
<proteinExistence type="predicted"/>
<dbReference type="Proteomes" id="UP000018680">
    <property type="component" value="Chromosome"/>
</dbReference>
<dbReference type="eggNOG" id="COG2801">
    <property type="taxonomic scope" value="Bacteria"/>
</dbReference>
<name>V5WIM7_9SPIO</name>
<dbReference type="HOGENOM" id="CLU_093676_1_1_12"/>
<reference evidence="2 3" key="1">
    <citation type="journal article" date="2015" name="Stand. Genomic Sci.">
        <title>Complete genome sequence and description of Salinispira pacifica gen. nov., sp. nov., a novel spirochaete isolated form a hypersaline microbial mat.</title>
        <authorList>
            <person name="Ben Hania W."/>
            <person name="Joseph M."/>
            <person name="Schumann P."/>
            <person name="Bunk B."/>
            <person name="Fiebig A."/>
            <person name="Sproer C."/>
            <person name="Klenk H.P."/>
            <person name="Fardeau M.L."/>
            <person name="Spring S."/>
        </authorList>
    </citation>
    <scope>NUCLEOTIDE SEQUENCE [LARGE SCALE GENOMIC DNA]</scope>
    <source>
        <strain evidence="2 3">L21-RPul-D2</strain>
    </source>
</reference>
<accession>V5WIM7</accession>
<dbReference type="InterPro" id="IPR001584">
    <property type="entry name" value="Integrase_cat-core"/>
</dbReference>
<evidence type="ECO:0000313" key="3">
    <source>
        <dbReference type="Proteomes" id="UP000018680"/>
    </source>
</evidence>
<dbReference type="EMBL" id="CP006939">
    <property type="protein sequence ID" value="AHC15638.1"/>
    <property type="molecule type" value="Genomic_DNA"/>
</dbReference>
<gene>
    <name evidence="2" type="ORF">L21SP2_2279</name>
</gene>